<name>A0A516H695_9PROT</name>
<sequence length="214" mass="21851">MTPDLELFLRGILLGVAVAAPVGPIGVLCIQRSLAGGFWMGFSGGIGTAVADALYAALAAAGFAVLLGGNLGMAGPVPVQQILQWGGALFIAWLGWRTFAAPIAEGAAQSSSERAPIQGNPLRLFVVTFALTMSNPATILSFAALFAGLGLAADPTLGAAASAVAGVFIGSLLWWALLSGGIAALRHRVGAEMRRWINRIAGMVLILFAIALVI</sequence>
<dbReference type="GO" id="GO:0005886">
    <property type="term" value="C:plasma membrane"/>
    <property type="evidence" value="ECO:0007669"/>
    <property type="project" value="UniProtKB-SubCell"/>
</dbReference>
<feature type="transmembrane region" description="Helical" evidence="6">
    <location>
        <begin position="159"/>
        <end position="184"/>
    </location>
</feature>
<evidence type="ECO:0000256" key="5">
    <source>
        <dbReference type="ARBA" id="ARBA00023136"/>
    </source>
</evidence>
<feature type="transmembrane region" description="Helical" evidence="6">
    <location>
        <begin position="42"/>
        <end position="67"/>
    </location>
</feature>
<evidence type="ECO:0000256" key="2">
    <source>
        <dbReference type="ARBA" id="ARBA00022475"/>
    </source>
</evidence>
<accession>A0A516H695</accession>
<evidence type="ECO:0000256" key="1">
    <source>
        <dbReference type="ARBA" id="ARBA00004651"/>
    </source>
</evidence>
<evidence type="ECO:0000313" key="8">
    <source>
        <dbReference type="Proteomes" id="UP000317496"/>
    </source>
</evidence>
<evidence type="ECO:0000256" key="3">
    <source>
        <dbReference type="ARBA" id="ARBA00022692"/>
    </source>
</evidence>
<keyword evidence="4 6" id="KW-1133">Transmembrane helix</keyword>
<evidence type="ECO:0000256" key="4">
    <source>
        <dbReference type="ARBA" id="ARBA00022989"/>
    </source>
</evidence>
<feature type="transmembrane region" description="Helical" evidence="6">
    <location>
        <begin position="12"/>
        <end position="30"/>
    </location>
</feature>
<dbReference type="PANTHER" id="PTHR30086:SF20">
    <property type="entry name" value="ARGININE EXPORTER PROTEIN ARGO-RELATED"/>
    <property type="match status" value="1"/>
</dbReference>
<comment type="subcellular location">
    <subcellularLocation>
        <location evidence="1">Cell membrane</location>
        <topology evidence="1">Multi-pass membrane protein</topology>
    </subcellularLocation>
</comment>
<organism evidence="7 8">
    <name type="scientific">Ferrovibrio terrae</name>
    <dbReference type="NCBI Taxonomy" id="2594003"/>
    <lineage>
        <taxon>Bacteria</taxon>
        <taxon>Pseudomonadati</taxon>
        <taxon>Pseudomonadota</taxon>
        <taxon>Alphaproteobacteria</taxon>
        <taxon>Rhodospirillales</taxon>
        <taxon>Rhodospirillaceae</taxon>
        <taxon>Ferrovibrio</taxon>
    </lineage>
</organism>
<feature type="transmembrane region" description="Helical" evidence="6">
    <location>
        <begin position="196"/>
        <end position="213"/>
    </location>
</feature>
<evidence type="ECO:0000313" key="7">
    <source>
        <dbReference type="EMBL" id="QDO99313.1"/>
    </source>
</evidence>
<feature type="transmembrane region" description="Helical" evidence="6">
    <location>
        <begin position="124"/>
        <end position="153"/>
    </location>
</feature>
<keyword evidence="2" id="KW-1003">Cell membrane</keyword>
<dbReference type="AlphaFoldDB" id="A0A516H695"/>
<dbReference type="PANTHER" id="PTHR30086">
    <property type="entry name" value="ARGININE EXPORTER PROTEIN ARGO"/>
    <property type="match status" value="1"/>
</dbReference>
<dbReference type="OrthoDB" id="7874789at2"/>
<protein>
    <submittedName>
        <fullName evidence="7">LysE family translocator</fullName>
    </submittedName>
</protein>
<dbReference type="KEGG" id="fer:FNB15_19425"/>
<dbReference type="InterPro" id="IPR001123">
    <property type="entry name" value="LeuE-type"/>
</dbReference>
<reference evidence="7 8" key="1">
    <citation type="submission" date="2019-07" db="EMBL/GenBank/DDBJ databases">
        <title>Genome sequencing for Ferrovibrio sp. K5.</title>
        <authorList>
            <person name="Park S.-J."/>
        </authorList>
    </citation>
    <scope>NUCLEOTIDE SEQUENCE [LARGE SCALE GENOMIC DNA]</scope>
    <source>
        <strain evidence="7 8">K5</strain>
    </source>
</reference>
<evidence type="ECO:0000256" key="6">
    <source>
        <dbReference type="SAM" id="Phobius"/>
    </source>
</evidence>
<gene>
    <name evidence="7" type="ORF">FNB15_19425</name>
</gene>
<dbReference type="RefSeq" id="WP_144258309.1">
    <property type="nucleotide sequence ID" value="NZ_CP041636.1"/>
</dbReference>
<proteinExistence type="predicted"/>
<keyword evidence="8" id="KW-1185">Reference proteome</keyword>
<keyword evidence="5 6" id="KW-0472">Membrane</keyword>
<keyword evidence="3 6" id="KW-0812">Transmembrane</keyword>
<dbReference type="Pfam" id="PF01810">
    <property type="entry name" value="LysE"/>
    <property type="match status" value="1"/>
</dbReference>
<dbReference type="Proteomes" id="UP000317496">
    <property type="component" value="Chromosome"/>
</dbReference>
<dbReference type="GO" id="GO:0015171">
    <property type="term" value="F:amino acid transmembrane transporter activity"/>
    <property type="evidence" value="ECO:0007669"/>
    <property type="project" value="TreeGrafter"/>
</dbReference>
<dbReference type="EMBL" id="CP041636">
    <property type="protein sequence ID" value="QDO99313.1"/>
    <property type="molecule type" value="Genomic_DNA"/>
</dbReference>